<reference evidence="8" key="1">
    <citation type="submission" date="2021-08" db="EMBL/GenBank/DDBJ databases">
        <title>WGS assembly of Ceratopteris richardii.</title>
        <authorList>
            <person name="Marchant D.B."/>
            <person name="Chen G."/>
            <person name="Jenkins J."/>
            <person name="Shu S."/>
            <person name="Leebens-Mack J."/>
            <person name="Grimwood J."/>
            <person name="Schmutz J."/>
            <person name="Soltis P."/>
            <person name="Soltis D."/>
            <person name="Chen Z.-H."/>
        </authorList>
    </citation>
    <scope>NUCLEOTIDE SEQUENCE</scope>
    <source>
        <strain evidence="8">Whitten #5841</strain>
        <tissue evidence="8">Leaf</tissue>
    </source>
</reference>
<dbReference type="InterPro" id="IPR001471">
    <property type="entry name" value="AP2/ERF_dom"/>
</dbReference>
<proteinExistence type="predicted"/>
<evidence type="ECO:0000256" key="3">
    <source>
        <dbReference type="ARBA" id="ARBA00023125"/>
    </source>
</evidence>
<evidence type="ECO:0000256" key="6">
    <source>
        <dbReference type="SAM" id="MobiDB-lite"/>
    </source>
</evidence>
<dbReference type="GO" id="GO:0005634">
    <property type="term" value="C:nucleus"/>
    <property type="evidence" value="ECO:0007669"/>
    <property type="project" value="UniProtKB-SubCell"/>
</dbReference>
<dbReference type="Gene3D" id="3.30.730.10">
    <property type="entry name" value="AP2/ERF domain"/>
    <property type="match status" value="1"/>
</dbReference>
<evidence type="ECO:0000259" key="7">
    <source>
        <dbReference type="PROSITE" id="PS51032"/>
    </source>
</evidence>
<dbReference type="SUPFAM" id="SSF54171">
    <property type="entry name" value="DNA-binding domain"/>
    <property type="match status" value="1"/>
</dbReference>
<dbReference type="Proteomes" id="UP000825935">
    <property type="component" value="Chromosome 33"/>
</dbReference>
<keyword evidence="3" id="KW-0238">DNA-binding</keyword>
<keyword evidence="4" id="KW-0804">Transcription</keyword>
<comment type="subcellular location">
    <subcellularLocation>
        <location evidence="1">Nucleus</location>
    </subcellularLocation>
</comment>
<sequence>MKPPRKAKPQRVMADDLTTLRKACCRRVTIICTDPCATDSSSDEEEAVEVKRLKRTERRVIREFFVPVTSPVVREEVLMEETPVDAGVAMGAPEPISHLLPKKMVPAKCTTKQVSEREEVKPPSKFSSGRGVPSQASRYIGVRQRRWGKWAAEIRDSTQGLRLWLGTYDTAEEAAIAYDDAARQIKGPEALTNFIAADSNSSSAQCSEETLHSCLDFNENSMIEDEKIWFSPEDLHAVPNDLESWSSVVLPEEDNGELLSLSPEIDEVGGDLPPLSPDMREIGEDFFGPSFYSDLDKPHSVGPFLRASSPSSVLETTVLDECSSVPLRDSGFANIDSSHQYCKAFIGCRDTSAFDHAFPLKATTKAVHSYEGVRDPFLEPQYQADTFDRMSNDFHNRTHESCYPSEDMESFNVSDEEGVVLTPFELDAEALTWINLSESCV</sequence>
<comment type="caution">
    <text evidence="8">The sequence shown here is derived from an EMBL/GenBank/DDBJ whole genome shotgun (WGS) entry which is preliminary data.</text>
</comment>
<name>A0A8T2QNH6_CERRI</name>
<feature type="domain" description="AP2/ERF" evidence="7">
    <location>
        <begin position="138"/>
        <end position="195"/>
    </location>
</feature>
<dbReference type="AlphaFoldDB" id="A0A8T2QNH6"/>
<evidence type="ECO:0000313" key="9">
    <source>
        <dbReference type="Proteomes" id="UP000825935"/>
    </source>
</evidence>
<dbReference type="PANTHER" id="PTHR31194:SF140">
    <property type="entry name" value="ETHYLENE-RESPONSIVE TRANSCRIPTION FACTOR CRF2"/>
    <property type="match status" value="1"/>
</dbReference>
<dbReference type="GO" id="GO:0003700">
    <property type="term" value="F:DNA-binding transcription factor activity"/>
    <property type="evidence" value="ECO:0007669"/>
    <property type="project" value="InterPro"/>
</dbReference>
<evidence type="ECO:0000313" key="8">
    <source>
        <dbReference type="EMBL" id="KAH7285110.1"/>
    </source>
</evidence>
<dbReference type="FunFam" id="3.30.730.10:FF:000001">
    <property type="entry name" value="Ethylene-responsive transcription factor 2"/>
    <property type="match status" value="1"/>
</dbReference>
<dbReference type="PANTHER" id="PTHR31194">
    <property type="entry name" value="SHN SHINE , DNA BINDING / TRANSCRIPTION FACTOR"/>
    <property type="match status" value="1"/>
</dbReference>
<organism evidence="8 9">
    <name type="scientific">Ceratopteris richardii</name>
    <name type="common">Triangle waterfern</name>
    <dbReference type="NCBI Taxonomy" id="49495"/>
    <lineage>
        <taxon>Eukaryota</taxon>
        <taxon>Viridiplantae</taxon>
        <taxon>Streptophyta</taxon>
        <taxon>Embryophyta</taxon>
        <taxon>Tracheophyta</taxon>
        <taxon>Polypodiopsida</taxon>
        <taxon>Polypodiidae</taxon>
        <taxon>Polypodiales</taxon>
        <taxon>Pteridineae</taxon>
        <taxon>Pteridaceae</taxon>
        <taxon>Parkerioideae</taxon>
        <taxon>Ceratopteris</taxon>
    </lineage>
</organism>
<dbReference type="PROSITE" id="PS51032">
    <property type="entry name" value="AP2_ERF"/>
    <property type="match status" value="1"/>
</dbReference>
<feature type="region of interest" description="Disordered" evidence="6">
    <location>
        <begin position="113"/>
        <end position="132"/>
    </location>
</feature>
<gene>
    <name evidence="8" type="ORF">KP509_33G013500</name>
</gene>
<protein>
    <recommendedName>
        <fullName evidence="7">AP2/ERF domain-containing protein</fullName>
    </recommendedName>
</protein>
<evidence type="ECO:0000256" key="1">
    <source>
        <dbReference type="ARBA" id="ARBA00004123"/>
    </source>
</evidence>
<evidence type="ECO:0000256" key="5">
    <source>
        <dbReference type="ARBA" id="ARBA00023242"/>
    </source>
</evidence>
<keyword evidence="2" id="KW-0805">Transcription regulation</keyword>
<evidence type="ECO:0000256" key="2">
    <source>
        <dbReference type="ARBA" id="ARBA00023015"/>
    </source>
</evidence>
<dbReference type="Pfam" id="PF00847">
    <property type="entry name" value="AP2"/>
    <property type="match status" value="1"/>
</dbReference>
<evidence type="ECO:0000256" key="4">
    <source>
        <dbReference type="ARBA" id="ARBA00023163"/>
    </source>
</evidence>
<accession>A0A8T2QNH6</accession>
<dbReference type="CDD" id="cd00018">
    <property type="entry name" value="AP2"/>
    <property type="match status" value="1"/>
</dbReference>
<dbReference type="InterPro" id="IPR050913">
    <property type="entry name" value="AP2/ERF_ERF"/>
</dbReference>
<keyword evidence="5" id="KW-0539">Nucleus</keyword>
<dbReference type="SMART" id="SM00380">
    <property type="entry name" value="AP2"/>
    <property type="match status" value="1"/>
</dbReference>
<dbReference type="GO" id="GO:0003677">
    <property type="term" value="F:DNA binding"/>
    <property type="evidence" value="ECO:0007669"/>
    <property type="project" value="UniProtKB-KW"/>
</dbReference>
<dbReference type="PRINTS" id="PR00367">
    <property type="entry name" value="ETHRSPELEMNT"/>
</dbReference>
<dbReference type="InterPro" id="IPR036955">
    <property type="entry name" value="AP2/ERF_dom_sf"/>
</dbReference>
<dbReference type="InterPro" id="IPR016177">
    <property type="entry name" value="DNA-bd_dom_sf"/>
</dbReference>
<keyword evidence="9" id="KW-1185">Reference proteome</keyword>
<dbReference type="EMBL" id="CM035438">
    <property type="protein sequence ID" value="KAH7285110.1"/>
    <property type="molecule type" value="Genomic_DNA"/>
</dbReference>